<dbReference type="AlphaFoldDB" id="A0A562LQK9"/>
<evidence type="ECO:0000259" key="2">
    <source>
        <dbReference type="Pfam" id="PF07331"/>
    </source>
</evidence>
<name>A0A562LQK9_9BRAD</name>
<gene>
    <name evidence="3" type="ORF">IQ17_00995</name>
</gene>
<proteinExistence type="predicted"/>
<feature type="transmembrane region" description="Helical" evidence="1">
    <location>
        <begin position="72"/>
        <end position="93"/>
    </location>
</feature>
<feature type="transmembrane region" description="Helical" evidence="1">
    <location>
        <begin position="35"/>
        <end position="52"/>
    </location>
</feature>
<organism evidence="3 4">
    <name type="scientific">Bradyrhizobium daqingense</name>
    <dbReference type="NCBI Taxonomy" id="993502"/>
    <lineage>
        <taxon>Bacteria</taxon>
        <taxon>Pseudomonadati</taxon>
        <taxon>Pseudomonadota</taxon>
        <taxon>Alphaproteobacteria</taxon>
        <taxon>Hyphomicrobiales</taxon>
        <taxon>Nitrobacteraceae</taxon>
        <taxon>Bradyrhizobium</taxon>
    </lineage>
</organism>
<dbReference type="EMBL" id="VLKL01000002">
    <property type="protein sequence ID" value="TWI09915.1"/>
    <property type="molecule type" value="Genomic_DNA"/>
</dbReference>
<keyword evidence="1" id="KW-1133">Transmembrane helix</keyword>
<comment type="caution">
    <text evidence="3">The sequence shown here is derived from an EMBL/GenBank/DDBJ whole genome shotgun (WGS) entry which is preliminary data.</text>
</comment>
<dbReference type="Proteomes" id="UP000317176">
    <property type="component" value="Unassembled WGS sequence"/>
</dbReference>
<evidence type="ECO:0000313" key="4">
    <source>
        <dbReference type="Proteomes" id="UP000317176"/>
    </source>
</evidence>
<keyword evidence="1" id="KW-0472">Membrane</keyword>
<sequence>MATALLMSQTDLEIVVDDPTAPEDDSPSVVSSGTIEILVCLLLLALAVTLGYDNWRTGAAWDATGPEPGYFPFYLSVILGGGSLYGLIAAFAAHRAARETFVTRAQARRVMAVFVPTLLFCLAMQFLGLYVASFLLISGFMRFVGKIALWKSLLTAFVFTAVMFVTFDVAFDVIMPKGPLEAAFGR</sequence>
<evidence type="ECO:0000256" key="1">
    <source>
        <dbReference type="SAM" id="Phobius"/>
    </source>
</evidence>
<evidence type="ECO:0000313" key="3">
    <source>
        <dbReference type="EMBL" id="TWI09915.1"/>
    </source>
</evidence>
<reference evidence="3 4" key="1">
    <citation type="journal article" date="2015" name="Stand. Genomic Sci.">
        <title>Genomic Encyclopedia of Bacterial and Archaeal Type Strains, Phase III: the genomes of soil and plant-associated and newly described type strains.</title>
        <authorList>
            <person name="Whitman W.B."/>
            <person name="Woyke T."/>
            <person name="Klenk H.P."/>
            <person name="Zhou Y."/>
            <person name="Lilburn T.G."/>
            <person name="Beck B.J."/>
            <person name="De Vos P."/>
            <person name="Vandamme P."/>
            <person name="Eisen J.A."/>
            <person name="Garrity G."/>
            <person name="Hugenholtz P."/>
            <person name="Kyrpides N.C."/>
        </authorList>
    </citation>
    <scope>NUCLEOTIDE SEQUENCE [LARGE SCALE GENOMIC DNA]</scope>
    <source>
        <strain evidence="3 4">CGMCC 1.10947</strain>
    </source>
</reference>
<protein>
    <submittedName>
        <fullName evidence="3">Tripartite tricarboxylate transporter TctB family protein</fullName>
    </submittedName>
</protein>
<keyword evidence="4" id="KW-1185">Reference proteome</keyword>
<keyword evidence="1" id="KW-0812">Transmembrane</keyword>
<feature type="transmembrane region" description="Helical" evidence="1">
    <location>
        <begin position="113"/>
        <end position="137"/>
    </location>
</feature>
<dbReference type="InterPro" id="IPR009936">
    <property type="entry name" value="DUF1468"/>
</dbReference>
<feature type="transmembrane region" description="Helical" evidence="1">
    <location>
        <begin position="149"/>
        <end position="171"/>
    </location>
</feature>
<accession>A0A562LQK9</accession>
<feature type="domain" description="DUF1468" evidence="2">
    <location>
        <begin position="38"/>
        <end position="176"/>
    </location>
</feature>
<dbReference type="Pfam" id="PF07331">
    <property type="entry name" value="TctB"/>
    <property type="match status" value="1"/>
</dbReference>